<proteinExistence type="predicted"/>
<feature type="compositionally biased region" description="Basic and acidic residues" evidence="1">
    <location>
        <begin position="70"/>
        <end position="91"/>
    </location>
</feature>
<organism evidence="2 3">
    <name type="scientific">Diploscapter pachys</name>
    <dbReference type="NCBI Taxonomy" id="2018661"/>
    <lineage>
        <taxon>Eukaryota</taxon>
        <taxon>Metazoa</taxon>
        <taxon>Ecdysozoa</taxon>
        <taxon>Nematoda</taxon>
        <taxon>Chromadorea</taxon>
        <taxon>Rhabditida</taxon>
        <taxon>Rhabditina</taxon>
        <taxon>Rhabditomorpha</taxon>
        <taxon>Rhabditoidea</taxon>
        <taxon>Rhabditidae</taxon>
        <taxon>Diploscapter</taxon>
    </lineage>
</organism>
<protein>
    <submittedName>
        <fullName evidence="2">Uncharacterized protein</fullName>
    </submittedName>
</protein>
<feature type="compositionally biased region" description="Basic and acidic residues" evidence="1">
    <location>
        <begin position="156"/>
        <end position="172"/>
    </location>
</feature>
<comment type="caution">
    <text evidence="2">The sequence shown here is derived from an EMBL/GenBank/DDBJ whole genome shotgun (WGS) entry which is preliminary data.</text>
</comment>
<dbReference type="EMBL" id="LIAE01007181">
    <property type="protein sequence ID" value="PAV81411.1"/>
    <property type="molecule type" value="Genomic_DNA"/>
</dbReference>
<gene>
    <name evidence="2" type="ORF">WR25_24702</name>
</gene>
<dbReference type="Proteomes" id="UP000218231">
    <property type="component" value="Unassembled WGS sequence"/>
</dbReference>
<accession>A0A2A2L570</accession>
<keyword evidence="3" id="KW-1185">Reference proteome</keyword>
<name>A0A2A2L570_9BILA</name>
<evidence type="ECO:0000313" key="2">
    <source>
        <dbReference type="EMBL" id="PAV81411.1"/>
    </source>
</evidence>
<dbReference type="OrthoDB" id="5816493at2759"/>
<reference evidence="2 3" key="1">
    <citation type="journal article" date="2017" name="Curr. Biol.">
        <title>Genome architecture and evolution of a unichromosomal asexual nematode.</title>
        <authorList>
            <person name="Fradin H."/>
            <person name="Zegar C."/>
            <person name="Gutwein M."/>
            <person name="Lucas J."/>
            <person name="Kovtun M."/>
            <person name="Corcoran D."/>
            <person name="Baugh L.R."/>
            <person name="Kiontke K."/>
            <person name="Gunsalus K."/>
            <person name="Fitch D.H."/>
            <person name="Piano F."/>
        </authorList>
    </citation>
    <scope>NUCLEOTIDE SEQUENCE [LARGE SCALE GENOMIC DNA]</scope>
    <source>
        <strain evidence="2">PF1309</strain>
    </source>
</reference>
<sequence length="227" mass="25290">MPESKPKSSHKPRISTEFYFQPPPDKLSSENVSRIATGSIGERLLMRTASTRASVRDAIKSMKHSFKLSNSREKSMENGKGDGKSELERRFRQSQTSSASPQPQSSTTSDDSTAKRSNSPVTTSSGYRTMSSGHLPAFDRARFKTNYSGSSGCITEHQKSVDRKKNRENDDKKSLKCSDILYSSTRRRAQKTPNFPSSIPNLNENPKDYGIMSQSLYNGCIGELVIF</sequence>
<feature type="region of interest" description="Disordered" evidence="1">
    <location>
        <begin position="1"/>
        <end position="30"/>
    </location>
</feature>
<feature type="compositionally biased region" description="Polar residues" evidence="1">
    <location>
        <begin position="115"/>
        <end position="132"/>
    </location>
</feature>
<feature type="compositionally biased region" description="Low complexity" evidence="1">
    <location>
        <begin position="93"/>
        <end position="111"/>
    </location>
</feature>
<dbReference type="AlphaFoldDB" id="A0A2A2L570"/>
<feature type="region of interest" description="Disordered" evidence="1">
    <location>
        <begin position="63"/>
        <end position="133"/>
    </location>
</feature>
<feature type="region of interest" description="Disordered" evidence="1">
    <location>
        <begin position="149"/>
        <end position="172"/>
    </location>
</feature>
<evidence type="ECO:0000313" key="3">
    <source>
        <dbReference type="Proteomes" id="UP000218231"/>
    </source>
</evidence>
<evidence type="ECO:0000256" key="1">
    <source>
        <dbReference type="SAM" id="MobiDB-lite"/>
    </source>
</evidence>